<dbReference type="AlphaFoldDB" id="A0A645HTR0"/>
<gene>
    <name evidence="1" type="ORF">SDC9_189796</name>
</gene>
<name>A0A645HTR0_9ZZZZ</name>
<sequence>MEYEQEADIFANQLKYTKPLLPYEIFMANIEAGNDKQLIIKDLVESYGLTISHKRTIRGICAIATIESIYEKFGFHTLDRVLRLCIGTWEGDANSFSSNMLNGVARLVSTYGEQMKDDIFKEKVGSHSVKEIGRNAIDRHTGSLGYAEAMLICYNKKMKSGLHLGKLYSNKGRKPELHMAEFDEETEVDDMVSPE</sequence>
<reference evidence="1" key="1">
    <citation type="submission" date="2019-08" db="EMBL/GenBank/DDBJ databases">
        <authorList>
            <person name="Kucharzyk K."/>
            <person name="Murdoch R.W."/>
            <person name="Higgins S."/>
            <person name="Loffler F."/>
        </authorList>
    </citation>
    <scope>NUCLEOTIDE SEQUENCE</scope>
</reference>
<protein>
    <submittedName>
        <fullName evidence="1">Uncharacterized protein</fullName>
    </submittedName>
</protein>
<comment type="caution">
    <text evidence="1">The sequence shown here is derived from an EMBL/GenBank/DDBJ whole genome shotgun (WGS) entry which is preliminary data.</text>
</comment>
<accession>A0A645HTR0</accession>
<dbReference type="EMBL" id="VSSQ01099831">
    <property type="protein sequence ID" value="MPN42240.1"/>
    <property type="molecule type" value="Genomic_DNA"/>
</dbReference>
<dbReference type="InterPro" id="IPR046681">
    <property type="entry name" value="DUF6551"/>
</dbReference>
<evidence type="ECO:0000313" key="1">
    <source>
        <dbReference type="EMBL" id="MPN42240.1"/>
    </source>
</evidence>
<organism evidence="1">
    <name type="scientific">bioreactor metagenome</name>
    <dbReference type="NCBI Taxonomy" id="1076179"/>
    <lineage>
        <taxon>unclassified sequences</taxon>
        <taxon>metagenomes</taxon>
        <taxon>ecological metagenomes</taxon>
    </lineage>
</organism>
<proteinExistence type="predicted"/>
<dbReference type="Pfam" id="PF20188">
    <property type="entry name" value="DUF6551"/>
    <property type="match status" value="1"/>
</dbReference>